<feature type="domain" description="EamA" evidence="7">
    <location>
        <begin position="9"/>
        <end position="136"/>
    </location>
</feature>
<comment type="subcellular location">
    <subcellularLocation>
        <location evidence="1">Endomembrane system</location>
        <topology evidence="1">Multi-pass membrane protein</topology>
    </subcellularLocation>
</comment>
<evidence type="ECO:0000259" key="7">
    <source>
        <dbReference type="Pfam" id="PF00892"/>
    </source>
</evidence>
<dbReference type="PANTHER" id="PTHR32322:SF9">
    <property type="entry name" value="AMINO-ACID METABOLITE EFFLUX PUMP-RELATED"/>
    <property type="match status" value="1"/>
</dbReference>
<feature type="transmembrane region" description="Helical" evidence="6">
    <location>
        <begin position="180"/>
        <end position="202"/>
    </location>
</feature>
<dbReference type="SUPFAM" id="SSF103481">
    <property type="entry name" value="Multidrug resistance efflux transporter EmrE"/>
    <property type="match status" value="2"/>
</dbReference>
<evidence type="ECO:0000313" key="8">
    <source>
        <dbReference type="EMBL" id="MBB5325327.1"/>
    </source>
</evidence>
<dbReference type="AlphaFoldDB" id="A0A7W8IT23"/>
<feature type="transmembrane region" description="Helical" evidence="6">
    <location>
        <begin position="208"/>
        <end position="233"/>
    </location>
</feature>
<comment type="caution">
    <text evidence="8">The sequence shown here is derived from an EMBL/GenBank/DDBJ whole genome shotgun (WGS) entry which is preliminary data.</text>
</comment>
<evidence type="ECO:0000256" key="2">
    <source>
        <dbReference type="ARBA" id="ARBA00007362"/>
    </source>
</evidence>
<dbReference type="InterPro" id="IPR050638">
    <property type="entry name" value="AA-Vitamin_Transporters"/>
</dbReference>
<dbReference type="RefSeq" id="WP_183254761.1">
    <property type="nucleotide sequence ID" value="NZ_JACHEP010000014.1"/>
</dbReference>
<keyword evidence="4 6" id="KW-1133">Transmembrane helix</keyword>
<evidence type="ECO:0000313" key="9">
    <source>
        <dbReference type="Proteomes" id="UP000520011"/>
    </source>
</evidence>
<dbReference type="EMBL" id="JACHEP010000014">
    <property type="protein sequence ID" value="MBB5325327.1"/>
    <property type="molecule type" value="Genomic_DNA"/>
</dbReference>
<keyword evidence="5 6" id="KW-0472">Membrane</keyword>
<protein>
    <submittedName>
        <fullName evidence="8">Drug/metabolite transporter (DMT)-like permease</fullName>
    </submittedName>
</protein>
<sequence>MNIKELAALFFLAALWGASFLFMRISAPVIGPALTIELRVLLAGVALLLYAWLFRKTASLKSHWKEFLIVGALNAAIPFTFIATATLHISASMASILNSTTPLFTALASFVFLKEPLTVKKWTAILMGIFGVSILVGWSPMPFSLETAFSALLSTLAALSYGCAGVYVKKAFIGVSSLSLAIGQQLGAAVVLLPLAVIHIPTKPIPSTVVYSVLGLAIFCTAIAYLFYFYLLANVGPTKTLSVTFLVPGFGVIWGMLFLHEKITFGMFTGLAIILSSIVLLSDVKIGMKRQSFLKG</sequence>
<evidence type="ECO:0000256" key="5">
    <source>
        <dbReference type="ARBA" id="ARBA00023136"/>
    </source>
</evidence>
<keyword evidence="9" id="KW-1185">Reference proteome</keyword>
<reference evidence="8 9" key="1">
    <citation type="submission" date="2020-08" db="EMBL/GenBank/DDBJ databases">
        <title>Genomic Encyclopedia of Type Strains, Phase IV (KMG-IV): sequencing the most valuable type-strain genomes for metagenomic binning, comparative biology and taxonomic classification.</title>
        <authorList>
            <person name="Goeker M."/>
        </authorList>
    </citation>
    <scope>NUCLEOTIDE SEQUENCE [LARGE SCALE GENOMIC DNA]</scope>
    <source>
        <strain evidence="8 9">DSM 16325</strain>
    </source>
</reference>
<dbReference type="InterPro" id="IPR037185">
    <property type="entry name" value="EmrE-like"/>
</dbReference>
<dbReference type="Pfam" id="PF00892">
    <property type="entry name" value="EamA"/>
    <property type="match status" value="2"/>
</dbReference>
<dbReference type="GO" id="GO:0016020">
    <property type="term" value="C:membrane"/>
    <property type="evidence" value="ECO:0007669"/>
    <property type="project" value="UniProtKB-SubCell"/>
</dbReference>
<accession>A0A7W8IT23</accession>
<feature type="transmembrane region" description="Helical" evidence="6">
    <location>
        <begin position="36"/>
        <end position="55"/>
    </location>
</feature>
<comment type="similarity">
    <text evidence="2">Belongs to the EamA transporter family.</text>
</comment>
<feature type="transmembrane region" description="Helical" evidence="6">
    <location>
        <begin position="122"/>
        <end position="141"/>
    </location>
</feature>
<evidence type="ECO:0000256" key="6">
    <source>
        <dbReference type="SAM" id="Phobius"/>
    </source>
</evidence>
<gene>
    <name evidence="8" type="ORF">HNQ34_002427</name>
</gene>
<dbReference type="PANTHER" id="PTHR32322">
    <property type="entry name" value="INNER MEMBRANE TRANSPORTER"/>
    <property type="match status" value="1"/>
</dbReference>
<dbReference type="Proteomes" id="UP000520011">
    <property type="component" value="Unassembled WGS sequence"/>
</dbReference>
<name>A0A7W8IT23_9BACL</name>
<dbReference type="InterPro" id="IPR000620">
    <property type="entry name" value="EamA_dom"/>
</dbReference>
<feature type="transmembrane region" description="Helical" evidence="6">
    <location>
        <begin position="67"/>
        <end position="89"/>
    </location>
</feature>
<evidence type="ECO:0000256" key="4">
    <source>
        <dbReference type="ARBA" id="ARBA00022989"/>
    </source>
</evidence>
<feature type="transmembrane region" description="Helical" evidence="6">
    <location>
        <begin position="147"/>
        <end position="168"/>
    </location>
</feature>
<evidence type="ECO:0000256" key="3">
    <source>
        <dbReference type="ARBA" id="ARBA00022692"/>
    </source>
</evidence>
<dbReference type="Gene3D" id="1.10.3730.20">
    <property type="match status" value="1"/>
</dbReference>
<feature type="transmembrane region" description="Helical" evidence="6">
    <location>
        <begin position="240"/>
        <end position="257"/>
    </location>
</feature>
<feature type="transmembrane region" description="Helical" evidence="6">
    <location>
        <begin position="263"/>
        <end position="281"/>
    </location>
</feature>
<proteinExistence type="inferred from homology"/>
<keyword evidence="3 6" id="KW-0812">Transmembrane</keyword>
<feature type="transmembrane region" description="Helical" evidence="6">
    <location>
        <begin position="95"/>
        <end position="113"/>
    </location>
</feature>
<organism evidence="8 9">
    <name type="scientific">Anoxybacteroides tepidamans</name>
    <dbReference type="NCBI Taxonomy" id="265948"/>
    <lineage>
        <taxon>Bacteria</taxon>
        <taxon>Bacillati</taxon>
        <taxon>Bacillota</taxon>
        <taxon>Bacilli</taxon>
        <taxon>Bacillales</taxon>
        <taxon>Anoxybacillaceae</taxon>
        <taxon>Anoxybacteroides</taxon>
    </lineage>
</organism>
<feature type="domain" description="EamA" evidence="7">
    <location>
        <begin position="151"/>
        <end position="282"/>
    </location>
</feature>
<evidence type="ECO:0000256" key="1">
    <source>
        <dbReference type="ARBA" id="ARBA00004127"/>
    </source>
</evidence>